<feature type="region of interest" description="Disordered" evidence="2">
    <location>
        <begin position="376"/>
        <end position="397"/>
    </location>
</feature>
<accession>A0ABR1QEH4</accession>
<dbReference type="EMBL" id="JAQQWE010000005">
    <property type="protein sequence ID" value="KAK7952388.1"/>
    <property type="molecule type" value="Genomic_DNA"/>
</dbReference>
<feature type="domain" description="C3H1-type" evidence="3">
    <location>
        <begin position="319"/>
        <end position="347"/>
    </location>
</feature>
<dbReference type="RefSeq" id="XP_066700450.1">
    <property type="nucleotide sequence ID" value="XM_066844338.1"/>
</dbReference>
<feature type="zinc finger region" description="C3H1-type" evidence="1">
    <location>
        <begin position="319"/>
        <end position="347"/>
    </location>
</feature>
<dbReference type="GeneID" id="92077400"/>
<feature type="compositionally biased region" description="Low complexity" evidence="2">
    <location>
        <begin position="198"/>
        <end position="222"/>
    </location>
</feature>
<proteinExistence type="predicted"/>
<gene>
    <name evidence="4" type="ORF">PG986_008116</name>
</gene>
<protein>
    <recommendedName>
        <fullName evidence="3">C3H1-type domain-containing protein</fullName>
    </recommendedName>
</protein>
<dbReference type="Gene3D" id="4.10.1000.10">
    <property type="entry name" value="Zinc finger, CCCH-type"/>
    <property type="match status" value="1"/>
</dbReference>
<evidence type="ECO:0000256" key="2">
    <source>
        <dbReference type="SAM" id="MobiDB-lite"/>
    </source>
</evidence>
<dbReference type="InterPro" id="IPR000571">
    <property type="entry name" value="Znf_CCCH"/>
</dbReference>
<feature type="region of interest" description="Disordered" evidence="2">
    <location>
        <begin position="120"/>
        <end position="319"/>
    </location>
</feature>
<dbReference type="Proteomes" id="UP001391051">
    <property type="component" value="Unassembled WGS sequence"/>
</dbReference>
<sequence length="467" mass="50498">MTSTHLQQHQHRSVLHAAAGGSPRMHRPHPYHAAAGPFPRHFLVRPATTKHTASGTITTPGPMVPLIAVDQLPEWIDIAGVPRELTVEQTMGLQNLGSVVVPGEAAEYYEVRLHQDVRFVKSSSSSSHSALKRRESSKNNSSSLLMDPDAASLAPSETDLLGSGSSSQHAHRKQSDLVTVVNGTSGHHSSNMNNPDDSTSSALNSSSETSYSSSSTEPATSHTRSKKPPTKKGKEKASKTETTAANSSKGLQGNTTTIKPPEPLPPHHHPASRLLSAIAPTPLYSPAHPQQQQQQTAPNPHSPHDPHNPNSKSSSQRHQRAIVHCRHWCHHGSCKYGPDCRYEHEMPRTHERLREVGLADWPNWYKAAIQMAFDMRKKKKKTSSSAHRSSKGGSMRASRAVAVAIVKTVVVEERLGRLASIESGGSDGDSSGAKHGDPELSVQPTPVLKKQNVAENITAPVENLVDI</sequence>
<evidence type="ECO:0000259" key="3">
    <source>
        <dbReference type="PROSITE" id="PS50103"/>
    </source>
</evidence>
<evidence type="ECO:0000256" key="1">
    <source>
        <dbReference type="PROSITE-ProRule" id="PRU00723"/>
    </source>
</evidence>
<keyword evidence="1" id="KW-0479">Metal-binding</keyword>
<reference evidence="4 5" key="1">
    <citation type="submission" date="2023-01" db="EMBL/GenBank/DDBJ databases">
        <title>Analysis of 21 Apiospora genomes using comparative genomics revels a genus with tremendous synthesis potential of carbohydrate active enzymes and secondary metabolites.</title>
        <authorList>
            <person name="Sorensen T."/>
        </authorList>
    </citation>
    <scope>NUCLEOTIDE SEQUENCE [LARGE SCALE GENOMIC DNA]</scope>
    <source>
        <strain evidence="4 5">CBS 24483</strain>
    </source>
</reference>
<feature type="compositionally biased region" description="Low complexity" evidence="2">
    <location>
        <begin position="240"/>
        <end position="249"/>
    </location>
</feature>
<feature type="compositionally biased region" description="Basic residues" evidence="2">
    <location>
        <begin position="223"/>
        <end position="234"/>
    </location>
</feature>
<keyword evidence="1" id="KW-0863">Zinc-finger</keyword>
<keyword evidence="1" id="KW-0862">Zinc</keyword>
<organism evidence="4 5">
    <name type="scientific">Apiospora aurea</name>
    <dbReference type="NCBI Taxonomy" id="335848"/>
    <lineage>
        <taxon>Eukaryota</taxon>
        <taxon>Fungi</taxon>
        <taxon>Dikarya</taxon>
        <taxon>Ascomycota</taxon>
        <taxon>Pezizomycotina</taxon>
        <taxon>Sordariomycetes</taxon>
        <taxon>Xylariomycetidae</taxon>
        <taxon>Amphisphaeriales</taxon>
        <taxon>Apiosporaceae</taxon>
        <taxon>Apiospora</taxon>
    </lineage>
</organism>
<keyword evidence="5" id="KW-1185">Reference proteome</keyword>
<dbReference type="PROSITE" id="PS50103">
    <property type="entry name" value="ZF_C3H1"/>
    <property type="match status" value="1"/>
</dbReference>
<feature type="compositionally biased region" description="Low complexity" evidence="2">
    <location>
        <begin position="290"/>
        <end position="299"/>
    </location>
</feature>
<evidence type="ECO:0000313" key="4">
    <source>
        <dbReference type="EMBL" id="KAK7952388.1"/>
    </source>
</evidence>
<name>A0ABR1QEH4_9PEZI</name>
<feature type="compositionally biased region" description="Polar residues" evidence="2">
    <location>
        <begin position="181"/>
        <end position="197"/>
    </location>
</feature>
<feature type="region of interest" description="Disordered" evidence="2">
    <location>
        <begin position="421"/>
        <end position="453"/>
    </location>
</feature>
<feature type="compositionally biased region" description="Low complexity" evidence="2">
    <location>
        <begin position="383"/>
        <end position="397"/>
    </location>
</feature>
<comment type="caution">
    <text evidence="4">The sequence shown here is derived from an EMBL/GenBank/DDBJ whole genome shotgun (WGS) entry which is preliminary data.</text>
</comment>
<evidence type="ECO:0000313" key="5">
    <source>
        <dbReference type="Proteomes" id="UP001391051"/>
    </source>
</evidence>